<proteinExistence type="predicted"/>
<evidence type="ECO:0000313" key="2">
    <source>
        <dbReference type="Proteomes" id="UP000326951"/>
    </source>
</evidence>
<sequence length="65" mass="7882">MSLIKEVSIDEIWYEKTEFETKNIRVNEFQTAIDSLYRFKNATWLRMDPESEEIWIQQGLSAYVF</sequence>
<reference evidence="1 2" key="1">
    <citation type="submission" date="2019-09" db="EMBL/GenBank/DDBJ databases">
        <title>Complete genome sequence of Sporolactobacillus terrae 70-3.</title>
        <authorList>
            <person name="Tanaka N."/>
            <person name="Shiwa Y."/>
            <person name="Fujita N."/>
            <person name="Tanasupawat S."/>
        </authorList>
    </citation>
    <scope>NUCLEOTIDE SEQUENCE [LARGE SCALE GENOMIC DNA]</scope>
    <source>
        <strain evidence="1 2">70-3</strain>
    </source>
</reference>
<gene>
    <name evidence="1" type="ORF">St703_23990</name>
</gene>
<dbReference type="EMBL" id="AP021853">
    <property type="protein sequence ID" value="BBN99694.1"/>
    <property type="molecule type" value="Genomic_DNA"/>
</dbReference>
<evidence type="ECO:0000313" key="1">
    <source>
        <dbReference type="EMBL" id="BBN99694.1"/>
    </source>
</evidence>
<dbReference type="Proteomes" id="UP000326951">
    <property type="component" value="Chromosome"/>
</dbReference>
<name>A0A5K7X145_9BACL</name>
<dbReference type="AlphaFoldDB" id="A0A5K7X145"/>
<organism evidence="1 2">
    <name type="scientific">Sporolactobacillus terrae</name>
    <dbReference type="NCBI Taxonomy" id="269673"/>
    <lineage>
        <taxon>Bacteria</taxon>
        <taxon>Bacillati</taxon>
        <taxon>Bacillota</taxon>
        <taxon>Bacilli</taxon>
        <taxon>Bacillales</taxon>
        <taxon>Sporolactobacillaceae</taxon>
        <taxon>Sporolactobacillus</taxon>
    </lineage>
</organism>
<accession>A0A5K7X145</accession>
<protein>
    <submittedName>
        <fullName evidence="1">Uncharacterized protein</fullName>
    </submittedName>
</protein>